<organism evidence="2 3">
    <name type="scientific">Nelumbo nucifera</name>
    <name type="common">Sacred lotus</name>
    <dbReference type="NCBI Taxonomy" id="4432"/>
    <lineage>
        <taxon>Eukaryota</taxon>
        <taxon>Viridiplantae</taxon>
        <taxon>Streptophyta</taxon>
        <taxon>Embryophyta</taxon>
        <taxon>Tracheophyta</taxon>
        <taxon>Spermatophyta</taxon>
        <taxon>Magnoliopsida</taxon>
        <taxon>Proteales</taxon>
        <taxon>Nelumbonaceae</taxon>
        <taxon>Nelumbo</taxon>
    </lineage>
</organism>
<dbReference type="AlphaFoldDB" id="A0A822YD55"/>
<comment type="caution">
    <text evidence="2">The sequence shown here is derived from an EMBL/GenBank/DDBJ whole genome shotgun (WGS) entry which is preliminary data.</text>
</comment>
<feature type="compositionally biased region" description="Basic and acidic residues" evidence="1">
    <location>
        <begin position="45"/>
        <end position="62"/>
    </location>
</feature>
<feature type="region of interest" description="Disordered" evidence="1">
    <location>
        <begin position="1"/>
        <end position="89"/>
    </location>
</feature>
<keyword evidence="3" id="KW-1185">Reference proteome</keyword>
<dbReference type="Proteomes" id="UP000607653">
    <property type="component" value="Unassembled WGS sequence"/>
</dbReference>
<sequence length="89" mass="10398">MDEAEKWRGKERRTATRGTMEVEDCIKQDSEQSKKEKVEEESEDQGQHKENTVEEQPTESRKLMQFLKRRRVEEAPSEEGKVGEETSAV</sequence>
<protein>
    <submittedName>
        <fullName evidence="2">Uncharacterized protein</fullName>
    </submittedName>
</protein>
<evidence type="ECO:0000313" key="2">
    <source>
        <dbReference type="EMBL" id="DAD28996.1"/>
    </source>
</evidence>
<accession>A0A822YD55</accession>
<proteinExistence type="predicted"/>
<dbReference type="EMBL" id="DUZY01000002">
    <property type="protein sequence ID" value="DAD28996.1"/>
    <property type="molecule type" value="Genomic_DNA"/>
</dbReference>
<reference evidence="2 3" key="1">
    <citation type="journal article" date="2020" name="Mol. Biol. Evol.">
        <title>Distinct Expression and Methylation Patterns for Genes with Different Fates following a Single Whole-Genome Duplication in Flowering Plants.</title>
        <authorList>
            <person name="Shi T."/>
            <person name="Rahmani R.S."/>
            <person name="Gugger P.F."/>
            <person name="Wang M."/>
            <person name="Li H."/>
            <person name="Zhang Y."/>
            <person name="Li Z."/>
            <person name="Wang Q."/>
            <person name="Van de Peer Y."/>
            <person name="Marchal K."/>
            <person name="Chen J."/>
        </authorList>
    </citation>
    <scope>NUCLEOTIDE SEQUENCE [LARGE SCALE GENOMIC DNA]</scope>
    <source>
        <tissue evidence="2">Leaf</tissue>
    </source>
</reference>
<evidence type="ECO:0000256" key="1">
    <source>
        <dbReference type="SAM" id="MobiDB-lite"/>
    </source>
</evidence>
<feature type="compositionally biased region" description="Basic and acidic residues" evidence="1">
    <location>
        <begin position="71"/>
        <end position="89"/>
    </location>
</feature>
<evidence type="ECO:0000313" key="3">
    <source>
        <dbReference type="Proteomes" id="UP000607653"/>
    </source>
</evidence>
<feature type="compositionally biased region" description="Basic and acidic residues" evidence="1">
    <location>
        <begin position="24"/>
        <end position="38"/>
    </location>
</feature>
<gene>
    <name evidence="2" type="ORF">HUJ06_030464</name>
</gene>
<feature type="compositionally biased region" description="Basic and acidic residues" evidence="1">
    <location>
        <begin position="1"/>
        <end position="14"/>
    </location>
</feature>
<name>A0A822YD55_NELNU</name>